<dbReference type="EMBL" id="MFZV01000017">
    <property type="protein sequence ID" value="OGK31186.1"/>
    <property type="molecule type" value="Genomic_DNA"/>
</dbReference>
<dbReference type="Proteomes" id="UP000177199">
    <property type="component" value="Unassembled WGS sequence"/>
</dbReference>
<reference evidence="1 2" key="1">
    <citation type="journal article" date="2016" name="Nat. Commun.">
        <title>Thousands of microbial genomes shed light on interconnected biogeochemical processes in an aquifer system.</title>
        <authorList>
            <person name="Anantharaman K."/>
            <person name="Brown C.T."/>
            <person name="Hug L.A."/>
            <person name="Sharon I."/>
            <person name="Castelle C.J."/>
            <person name="Probst A.J."/>
            <person name="Thomas B.C."/>
            <person name="Singh A."/>
            <person name="Wilkins M.J."/>
            <person name="Karaoz U."/>
            <person name="Brodie E.L."/>
            <person name="Williams K.H."/>
            <person name="Hubbard S.S."/>
            <person name="Banfield J.F."/>
        </authorList>
    </citation>
    <scope>NUCLEOTIDE SEQUENCE [LARGE SCALE GENOMIC DNA]</scope>
</reference>
<comment type="caution">
    <text evidence="1">The sequence shown here is derived from an EMBL/GenBank/DDBJ whole genome shotgun (WGS) entry which is preliminary data.</text>
</comment>
<protein>
    <recommendedName>
        <fullName evidence="3">Coenzyme F420:L-glutamate ligase-like domain-containing protein</fullName>
    </recommendedName>
</protein>
<evidence type="ECO:0008006" key="3">
    <source>
        <dbReference type="Google" id="ProtNLM"/>
    </source>
</evidence>
<evidence type="ECO:0000313" key="2">
    <source>
        <dbReference type="Proteomes" id="UP000177199"/>
    </source>
</evidence>
<organism evidence="1 2">
    <name type="scientific">Candidatus Roizmanbacteria bacterium RIFCSPHIGHO2_12_FULL_33_9</name>
    <dbReference type="NCBI Taxonomy" id="1802045"/>
    <lineage>
        <taxon>Bacteria</taxon>
        <taxon>Candidatus Roizmaniibacteriota</taxon>
    </lineage>
</organism>
<sequence>MKDLLEIKTKHKLNLDSINYLIYIIKTKKFRKNINYVSDISSTIRRALNLIKESGNKKKWFVVISEKVIAVSQGRSYLIKDINPRIFARILYRFVRKNPYGIGLRSPWTMELAIKEAGITKIIYASIISAITRPFGIKGLFYSILGRKIASIDGPTKYSIYPSNVSAKLGPLNPEETTVKIQKEIIANSSVIGFSGVVILDANDLGRDVLGNSTNIDNQIIEELFKSNPMGQSDEQTPLSIVFF</sequence>
<gene>
    <name evidence="1" type="ORF">A3F29_01670</name>
</gene>
<proteinExistence type="predicted"/>
<name>A0A1F7HJM8_9BACT</name>
<dbReference type="SUPFAM" id="SSF144010">
    <property type="entry name" value="CofE-like"/>
    <property type="match status" value="1"/>
</dbReference>
<accession>A0A1F7HJM8</accession>
<evidence type="ECO:0000313" key="1">
    <source>
        <dbReference type="EMBL" id="OGK31186.1"/>
    </source>
</evidence>
<dbReference type="AlphaFoldDB" id="A0A1F7HJM8"/>